<dbReference type="Pfam" id="PF24570">
    <property type="entry name" value="BACK_BPM_SPOP"/>
    <property type="match status" value="1"/>
</dbReference>
<evidence type="ECO:0000313" key="5">
    <source>
        <dbReference type="EMBL" id="TVU21139.1"/>
    </source>
</evidence>
<dbReference type="InterPro" id="IPR045005">
    <property type="entry name" value="BPM1-6"/>
</dbReference>
<dbReference type="Pfam" id="PF22486">
    <property type="entry name" value="MATH_2"/>
    <property type="match status" value="1"/>
</dbReference>
<feature type="domain" description="MATH" evidence="4">
    <location>
        <begin position="22"/>
        <end position="156"/>
    </location>
</feature>
<dbReference type="PROSITE" id="PS50097">
    <property type="entry name" value="BTB"/>
    <property type="match status" value="1"/>
</dbReference>
<feature type="non-terminal residue" evidence="5">
    <location>
        <position position="1"/>
    </location>
</feature>
<dbReference type="PANTHER" id="PTHR26379:SF474">
    <property type="entry name" value="OS08G0228200 PROTEIN"/>
    <property type="match status" value="1"/>
</dbReference>
<dbReference type="Gene3D" id="1.25.40.420">
    <property type="match status" value="1"/>
</dbReference>
<evidence type="ECO:0000256" key="1">
    <source>
        <dbReference type="ARBA" id="ARBA00004906"/>
    </source>
</evidence>
<dbReference type="Gene3D" id="2.60.210.10">
    <property type="entry name" value="Apoptosis, Tumor Necrosis Factor Receptor Associated Protein 2, Chain A"/>
    <property type="match status" value="1"/>
</dbReference>
<dbReference type="CDD" id="cd00121">
    <property type="entry name" value="MATH"/>
    <property type="match status" value="1"/>
</dbReference>
<dbReference type="PANTHER" id="PTHR26379">
    <property type="entry name" value="BTB/POZ AND MATH DOMAIN-CONTAINING PROTEIN 1"/>
    <property type="match status" value="1"/>
</dbReference>
<evidence type="ECO:0008006" key="7">
    <source>
        <dbReference type="Google" id="ProtNLM"/>
    </source>
</evidence>
<dbReference type="SUPFAM" id="SSF49599">
    <property type="entry name" value="TRAF domain-like"/>
    <property type="match status" value="1"/>
</dbReference>
<dbReference type="SMART" id="SM00225">
    <property type="entry name" value="BTB"/>
    <property type="match status" value="1"/>
</dbReference>
<dbReference type="SUPFAM" id="SSF54695">
    <property type="entry name" value="POZ domain"/>
    <property type="match status" value="1"/>
</dbReference>
<comment type="caution">
    <text evidence="5">The sequence shown here is derived from an EMBL/GenBank/DDBJ whole genome shotgun (WGS) entry which is preliminary data.</text>
</comment>
<accession>A0A5J9UBL3</accession>
<sequence>MAESQQSSGARTASTCSAVTARGTHVFKIADYSLHKGLGSHKFIRSAAFAVGGYDWCIRFYPDDGGFRKEGGRGYVAIPLELVTNNAKVRALFDFLLVNPVTGDRSYAISLDRPKVFSTIDDGLNVLGTDLVSPSDLEKENSPYLRDDCLVVECVVTVVEEPRVASETATAKIQVPPSTMLNNLGQLLATGEGADVTFDVKGEVIPAHKIILAMQSPVFKAELYGQMRVNTSGHNIAVEDIEPDVFKVMLTYIYTDSLPSMDDLEGGDKKEMVKHLLVAADRYGIERMKSMCEIILCESLDVESVAATLALADQHHCNSLKDACIKYMSSSSRMDEVMATQGYKDLKRSCPAILVDVLEGANKSQKI</sequence>
<dbReference type="Pfam" id="PF00651">
    <property type="entry name" value="BTB"/>
    <property type="match status" value="1"/>
</dbReference>
<evidence type="ECO:0000259" key="4">
    <source>
        <dbReference type="PROSITE" id="PS50144"/>
    </source>
</evidence>
<keyword evidence="6" id="KW-1185">Reference proteome</keyword>
<dbReference type="Gene3D" id="3.30.710.10">
    <property type="entry name" value="Potassium Channel Kv1.1, Chain A"/>
    <property type="match status" value="1"/>
</dbReference>
<comment type="similarity">
    <text evidence="2">Belongs to the Tdpoz family.</text>
</comment>
<dbReference type="InterPro" id="IPR002083">
    <property type="entry name" value="MATH/TRAF_dom"/>
</dbReference>
<evidence type="ECO:0000259" key="3">
    <source>
        <dbReference type="PROSITE" id="PS50097"/>
    </source>
</evidence>
<dbReference type="InterPro" id="IPR011333">
    <property type="entry name" value="SKP1/BTB/POZ_sf"/>
</dbReference>
<name>A0A5J9UBL3_9POAL</name>
<proteinExistence type="inferred from homology"/>
<evidence type="ECO:0000256" key="2">
    <source>
        <dbReference type="ARBA" id="ARBA00010846"/>
    </source>
</evidence>
<dbReference type="Gramene" id="TVU21139">
    <property type="protein sequence ID" value="TVU21139"/>
    <property type="gene ID" value="EJB05_30760"/>
</dbReference>
<dbReference type="OrthoDB" id="682365at2759"/>
<dbReference type="GO" id="GO:0016567">
    <property type="term" value="P:protein ubiquitination"/>
    <property type="evidence" value="ECO:0007669"/>
    <property type="project" value="InterPro"/>
</dbReference>
<dbReference type="Proteomes" id="UP000324897">
    <property type="component" value="Unassembled WGS sequence"/>
</dbReference>
<dbReference type="InterPro" id="IPR000210">
    <property type="entry name" value="BTB/POZ_dom"/>
</dbReference>
<feature type="domain" description="BTB" evidence="3">
    <location>
        <begin position="194"/>
        <end position="262"/>
    </location>
</feature>
<dbReference type="InterPro" id="IPR008974">
    <property type="entry name" value="TRAF-like"/>
</dbReference>
<evidence type="ECO:0000313" key="6">
    <source>
        <dbReference type="Proteomes" id="UP000324897"/>
    </source>
</evidence>
<gene>
    <name evidence="5" type="ORF">EJB05_30760</name>
</gene>
<dbReference type="PROSITE" id="PS50144">
    <property type="entry name" value="MATH"/>
    <property type="match status" value="1"/>
</dbReference>
<organism evidence="5 6">
    <name type="scientific">Eragrostis curvula</name>
    <name type="common">weeping love grass</name>
    <dbReference type="NCBI Taxonomy" id="38414"/>
    <lineage>
        <taxon>Eukaryota</taxon>
        <taxon>Viridiplantae</taxon>
        <taxon>Streptophyta</taxon>
        <taxon>Embryophyta</taxon>
        <taxon>Tracheophyta</taxon>
        <taxon>Spermatophyta</taxon>
        <taxon>Magnoliopsida</taxon>
        <taxon>Liliopsida</taxon>
        <taxon>Poales</taxon>
        <taxon>Poaceae</taxon>
        <taxon>PACMAD clade</taxon>
        <taxon>Chloridoideae</taxon>
        <taxon>Eragrostideae</taxon>
        <taxon>Eragrostidinae</taxon>
        <taxon>Eragrostis</taxon>
    </lineage>
</organism>
<reference evidence="5 6" key="1">
    <citation type="journal article" date="2019" name="Sci. Rep.">
        <title>A high-quality genome of Eragrostis curvula grass provides insights into Poaceae evolution and supports new strategies to enhance forage quality.</title>
        <authorList>
            <person name="Carballo J."/>
            <person name="Santos B.A.C.M."/>
            <person name="Zappacosta D."/>
            <person name="Garbus I."/>
            <person name="Selva J.P."/>
            <person name="Gallo C.A."/>
            <person name="Diaz A."/>
            <person name="Albertini E."/>
            <person name="Caccamo M."/>
            <person name="Echenique V."/>
        </authorList>
    </citation>
    <scope>NUCLEOTIDE SEQUENCE [LARGE SCALE GENOMIC DNA]</scope>
    <source>
        <strain evidence="6">cv. Victoria</strain>
        <tissue evidence="5">Leaf</tissue>
    </source>
</reference>
<dbReference type="InterPro" id="IPR056423">
    <property type="entry name" value="BACK_BPM_SPOP"/>
</dbReference>
<protein>
    <recommendedName>
        <fullName evidence="7">BTB domain-containing protein</fullName>
    </recommendedName>
</protein>
<dbReference type="EMBL" id="RWGY01000026">
    <property type="protein sequence ID" value="TVU21139.1"/>
    <property type="molecule type" value="Genomic_DNA"/>
</dbReference>
<dbReference type="AlphaFoldDB" id="A0A5J9UBL3"/>
<comment type="pathway">
    <text evidence="1">Protein modification; protein ubiquitination.</text>
</comment>